<protein>
    <submittedName>
        <fullName evidence="5">IS110 family transposase</fullName>
    </submittedName>
</protein>
<dbReference type="RefSeq" id="WP_117680483.1">
    <property type="nucleotide sequence ID" value="NZ_QSRJ01000030.1"/>
</dbReference>
<dbReference type="EMBL" id="QSRJ01000030">
    <property type="protein sequence ID" value="RGL06833.1"/>
    <property type="molecule type" value="Genomic_DNA"/>
</dbReference>
<dbReference type="Proteomes" id="UP000260943">
    <property type="component" value="Unassembled WGS sequence"/>
</dbReference>
<proteinExistence type="predicted"/>
<evidence type="ECO:0000259" key="4">
    <source>
        <dbReference type="Pfam" id="PF02371"/>
    </source>
</evidence>
<evidence type="ECO:0000313" key="5">
    <source>
        <dbReference type="EMBL" id="RGL06833.1"/>
    </source>
</evidence>
<feature type="coiled-coil region" evidence="1">
    <location>
        <begin position="124"/>
        <end position="151"/>
    </location>
</feature>
<feature type="domain" description="Transposase IS116/IS110/IS902 C-terminal" evidence="4">
    <location>
        <begin position="231"/>
        <end position="303"/>
    </location>
</feature>
<dbReference type="AlphaFoldDB" id="A0A3E4QNZ6"/>
<dbReference type="GO" id="GO:0003677">
    <property type="term" value="F:DNA binding"/>
    <property type="evidence" value="ECO:0007669"/>
    <property type="project" value="InterPro"/>
</dbReference>
<comment type="caution">
    <text evidence="5">The sequence shown here is derived from an EMBL/GenBank/DDBJ whole genome shotgun (WGS) entry which is preliminary data.</text>
</comment>
<dbReference type="NCBIfam" id="NF033542">
    <property type="entry name" value="transpos_IS110"/>
    <property type="match status" value="1"/>
</dbReference>
<evidence type="ECO:0000313" key="6">
    <source>
        <dbReference type="Proteomes" id="UP000260943"/>
    </source>
</evidence>
<keyword evidence="1" id="KW-0175">Coiled coil</keyword>
<evidence type="ECO:0000259" key="3">
    <source>
        <dbReference type="Pfam" id="PF01548"/>
    </source>
</evidence>
<dbReference type="InterPro" id="IPR002525">
    <property type="entry name" value="Transp_IS110-like_N"/>
</dbReference>
<organism evidence="5 6">
    <name type="scientific">Collinsella tanakaei</name>
    <dbReference type="NCBI Taxonomy" id="626935"/>
    <lineage>
        <taxon>Bacteria</taxon>
        <taxon>Bacillati</taxon>
        <taxon>Actinomycetota</taxon>
        <taxon>Coriobacteriia</taxon>
        <taxon>Coriobacteriales</taxon>
        <taxon>Coriobacteriaceae</taxon>
        <taxon>Collinsella</taxon>
    </lineage>
</organism>
<dbReference type="InterPro" id="IPR003346">
    <property type="entry name" value="Transposase_20"/>
</dbReference>
<evidence type="ECO:0000256" key="1">
    <source>
        <dbReference type="SAM" id="Coils"/>
    </source>
</evidence>
<dbReference type="GO" id="GO:0006313">
    <property type="term" value="P:DNA transposition"/>
    <property type="evidence" value="ECO:0007669"/>
    <property type="project" value="InterPro"/>
</dbReference>
<reference evidence="5 6" key="1">
    <citation type="submission" date="2018-08" db="EMBL/GenBank/DDBJ databases">
        <title>A genome reference for cultivated species of the human gut microbiota.</title>
        <authorList>
            <person name="Zou Y."/>
            <person name="Xue W."/>
            <person name="Luo G."/>
        </authorList>
    </citation>
    <scope>NUCLEOTIDE SEQUENCE [LARGE SCALE GENOMIC DNA]</scope>
    <source>
        <strain evidence="5 6">TF08-14</strain>
    </source>
</reference>
<feature type="domain" description="Transposase IS110-like N-terminal" evidence="3">
    <location>
        <begin position="8"/>
        <end position="150"/>
    </location>
</feature>
<sequence length="370" mass="40852">MSNYVTAIGLDVHARSISACAFDPMTGEVSRARFGYDPASVAEWALGFESPKAVYESGPTGFHLCRALRALGVDRAVGAVSKMHRPAAGRGRKNDRRDAEWLAGLLACRNVVEVWVPDERTEAARGLSRALEDARDDLQRARQRMSKFLLRHGLVFDEIDETTPTGRRRSNWTEAYWRWARSIEFDEAGDAAAYEHYTDAVDRCGEAKRELERRVVEAASRPEWAPTVDALCLVKGVDVAAAFLLAAEAGDFSRFPSAPSFAAWCGLAPSERSSGETESRGGITRAGNSHVRRALVEASWHVPMSTRHPKKPRPGHGVAPAASRHAAKRDRRLRDRRDAMSQAGKRPCVANCATAREMACWVWAIAPMVR</sequence>
<name>A0A3E4QNZ6_9ACTN</name>
<dbReference type="InterPro" id="IPR047650">
    <property type="entry name" value="Transpos_IS110"/>
</dbReference>
<feature type="region of interest" description="Disordered" evidence="2">
    <location>
        <begin position="304"/>
        <end position="344"/>
    </location>
</feature>
<gene>
    <name evidence="5" type="ORF">DXC81_11365</name>
</gene>
<dbReference type="Pfam" id="PF01548">
    <property type="entry name" value="DEDD_Tnp_IS110"/>
    <property type="match status" value="1"/>
</dbReference>
<dbReference type="PANTHER" id="PTHR33055">
    <property type="entry name" value="TRANSPOSASE FOR INSERTION SEQUENCE ELEMENT IS1111A"/>
    <property type="match status" value="1"/>
</dbReference>
<accession>A0A3E4QNZ6</accession>
<dbReference type="Pfam" id="PF02371">
    <property type="entry name" value="Transposase_20"/>
    <property type="match status" value="1"/>
</dbReference>
<dbReference type="GO" id="GO:0004803">
    <property type="term" value="F:transposase activity"/>
    <property type="evidence" value="ECO:0007669"/>
    <property type="project" value="InterPro"/>
</dbReference>
<evidence type="ECO:0000256" key="2">
    <source>
        <dbReference type="SAM" id="MobiDB-lite"/>
    </source>
</evidence>